<proteinExistence type="predicted"/>
<protein>
    <submittedName>
        <fullName evidence="3">Uncharacterized protein</fullName>
    </submittedName>
</protein>
<name>Q6H4F2_ORYSJ</name>
<evidence type="ECO:0000256" key="2">
    <source>
        <dbReference type="SAM" id="SignalP"/>
    </source>
</evidence>
<evidence type="ECO:0000313" key="3">
    <source>
        <dbReference type="EMBL" id="BAD26397.1"/>
    </source>
</evidence>
<feature type="compositionally biased region" description="Basic residues" evidence="1">
    <location>
        <begin position="99"/>
        <end position="119"/>
    </location>
</feature>
<feature type="chain" id="PRO_5004273970" evidence="2">
    <location>
        <begin position="17"/>
        <end position="226"/>
    </location>
</feature>
<gene>
    <name evidence="3" type="primary">B1168F12.21</name>
</gene>
<reference evidence="4" key="1">
    <citation type="journal article" date="2005" name="Nature">
        <title>The map-based sequence of the rice genome.</title>
        <authorList>
            <consortium name="International rice genome sequencing project (IRGSP)"/>
            <person name="Matsumoto T."/>
            <person name="Wu J."/>
            <person name="Kanamori H."/>
            <person name="Katayose Y."/>
            <person name="Fujisawa M."/>
            <person name="Namiki N."/>
            <person name="Mizuno H."/>
            <person name="Yamamoto K."/>
            <person name="Antonio B.A."/>
            <person name="Baba T."/>
            <person name="Sakata K."/>
            <person name="Nagamura Y."/>
            <person name="Aoki H."/>
            <person name="Arikawa K."/>
            <person name="Arita K."/>
            <person name="Bito T."/>
            <person name="Chiden Y."/>
            <person name="Fujitsuka N."/>
            <person name="Fukunaka R."/>
            <person name="Hamada M."/>
            <person name="Harada C."/>
            <person name="Hayashi A."/>
            <person name="Hijishita S."/>
            <person name="Honda M."/>
            <person name="Hosokawa S."/>
            <person name="Ichikawa Y."/>
            <person name="Idonuma A."/>
            <person name="Iijima M."/>
            <person name="Ikeda M."/>
            <person name="Ikeno M."/>
            <person name="Ito K."/>
            <person name="Ito S."/>
            <person name="Ito T."/>
            <person name="Ito Y."/>
            <person name="Ito Y."/>
            <person name="Iwabuchi A."/>
            <person name="Kamiya K."/>
            <person name="Karasawa W."/>
            <person name="Kurita K."/>
            <person name="Katagiri S."/>
            <person name="Kikuta A."/>
            <person name="Kobayashi H."/>
            <person name="Kobayashi N."/>
            <person name="Machita K."/>
            <person name="Maehara T."/>
            <person name="Masukawa M."/>
            <person name="Mizubayashi T."/>
            <person name="Mukai Y."/>
            <person name="Nagasaki H."/>
            <person name="Nagata Y."/>
            <person name="Naito S."/>
            <person name="Nakashima M."/>
            <person name="Nakama Y."/>
            <person name="Nakamichi Y."/>
            <person name="Nakamura M."/>
            <person name="Meguro A."/>
            <person name="Negishi M."/>
            <person name="Ohta I."/>
            <person name="Ohta T."/>
            <person name="Okamoto M."/>
            <person name="Ono N."/>
            <person name="Saji S."/>
            <person name="Sakaguchi M."/>
            <person name="Sakai K."/>
            <person name="Shibata M."/>
            <person name="Shimokawa T."/>
            <person name="Song J."/>
            <person name="Takazaki Y."/>
            <person name="Terasawa K."/>
            <person name="Tsugane M."/>
            <person name="Tsuji K."/>
            <person name="Ueda S."/>
            <person name="Waki K."/>
            <person name="Yamagata H."/>
            <person name="Yamamoto M."/>
            <person name="Yamamoto S."/>
            <person name="Yamane H."/>
            <person name="Yoshiki S."/>
            <person name="Yoshihara R."/>
            <person name="Yukawa K."/>
            <person name="Zhong H."/>
            <person name="Yano M."/>
            <person name="Yuan Q."/>
            <person name="Ouyang S."/>
            <person name="Liu J."/>
            <person name="Jones K.M."/>
            <person name="Gansberger K."/>
            <person name="Moffat K."/>
            <person name="Hill J."/>
            <person name="Bera J."/>
            <person name="Fadrosh D."/>
            <person name="Jin S."/>
            <person name="Johri S."/>
            <person name="Kim M."/>
            <person name="Overton L."/>
            <person name="Reardon M."/>
            <person name="Tsitrin T."/>
            <person name="Vuong H."/>
            <person name="Weaver B."/>
            <person name="Ciecko A."/>
            <person name="Tallon L."/>
            <person name="Jackson J."/>
            <person name="Pai G."/>
            <person name="Aken S.V."/>
            <person name="Utterback T."/>
            <person name="Reidmuller S."/>
            <person name="Feldblyum T."/>
            <person name="Hsiao J."/>
            <person name="Zismann V."/>
            <person name="Iobst S."/>
            <person name="de Vazeille A.R."/>
            <person name="Buell C.R."/>
            <person name="Ying K."/>
            <person name="Li Y."/>
            <person name="Lu T."/>
            <person name="Huang Y."/>
            <person name="Zhao Q."/>
            <person name="Feng Q."/>
            <person name="Zhang L."/>
            <person name="Zhu J."/>
            <person name="Weng Q."/>
            <person name="Mu J."/>
            <person name="Lu Y."/>
            <person name="Fan D."/>
            <person name="Liu Y."/>
            <person name="Guan J."/>
            <person name="Zhang Y."/>
            <person name="Yu S."/>
            <person name="Liu X."/>
            <person name="Zhang Y."/>
            <person name="Hong G."/>
            <person name="Han B."/>
            <person name="Choisne N."/>
            <person name="Demange N."/>
            <person name="Orjeda G."/>
            <person name="Samain S."/>
            <person name="Cattolico L."/>
            <person name="Pelletier E."/>
            <person name="Couloux A."/>
            <person name="Segurens B."/>
            <person name="Wincker P."/>
            <person name="D'Hont A."/>
            <person name="Scarpelli C."/>
            <person name="Weissenbach J."/>
            <person name="Salanoubat M."/>
            <person name="Quetier F."/>
            <person name="Yu Y."/>
            <person name="Kim H.R."/>
            <person name="Rambo T."/>
            <person name="Currie J."/>
            <person name="Collura K."/>
            <person name="Luo M."/>
            <person name="Yang T."/>
            <person name="Ammiraju J.S.S."/>
            <person name="Engler F."/>
            <person name="Soderlund C."/>
            <person name="Wing R.A."/>
            <person name="Palmer L.E."/>
            <person name="de la Bastide M."/>
            <person name="Spiegel L."/>
            <person name="Nascimento L."/>
            <person name="Zutavern T."/>
            <person name="O'Shaughnessy A."/>
            <person name="Dike S."/>
            <person name="Dedhia N."/>
            <person name="Preston R."/>
            <person name="Balija V."/>
            <person name="McCombie W.R."/>
            <person name="Chow T."/>
            <person name="Chen H."/>
            <person name="Chung M."/>
            <person name="Chen C."/>
            <person name="Shaw J."/>
            <person name="Wu H."/>
            <person name="Hsiao K."/>
            <person name="Chao Y."/>
            <person name="Chu M."/>
            <person name="Cheng C."/>
            <person name="Hour A."/>
            <person name="Lee P."/>
            <person name="Lin S."/>
            <person name="Lin Y."/>
            <person name="Liou J."/>
            <person name="Liu S."/>
            <person name="Hsing Y."/>
            <person name="Raghuvanshi S."/>
            <person name="Mohanty A."/>
            <person name="Bharti A.K."/>
            <person name="Gaur A."/>
            <person name="Gupta V."/>
            <person name="Kumar D."/>
            <person name="Ravi V."/>
            <person name="Vij S."/>
            <person name="Kapur A."/>
            <person name="Khurana P."/>
            <person name="Khurana P."/>
            <person name="Khurana J.P."/>
            <person name="Tyagi A.K."/>
            <person name="Gaikwad K."/>
            <person name="Singh A."/>
            <person name="Dalal V."/>
            <person name="Srivastava S."/>
            <person name="Dixit A."/>
            <person name="Pal A.K."/>
            <person name="Ghazi I.A."/>
            <person name="Yadav M."/>
            <person name="Pandit A."/>
            <person name="Bhargava A."/>
            <person name="Sureshbabu K."/>
            <person name="Batra K."/>
            <person name="Sharma T.R."/>
            <person name="Mohapatra T."/>
            <person name="Singh N.K."/>
            <person name="Messing J."/>
            <person name="Nelson A.B."/>
            <person name="Fuks G."/>
            <person name="Kavchok S."/>
            <person name="Keizer G."/>
            <person name="Linton E."/>
            <person name="Llaca V."/>
            <person name="Song R."/>
            <person name="Tanyolac B."/>
            <person name="Young S."/>
            <person name="Ho-Il K."/>
            <person name="Hahn J.H."/>
            <person name="Sangsakoo G."/>
            <person name="Vanavichit A."/>
            <person name="de Mattos Luiz.A.T."/>
            <person name="Zimmer P.D."/>
            <person name="Malone G."/>
            <person name="Dellagostin O."/>
            <person name="de Oliveira A.C."/>
            <person name="Bevan M."/>
            <person name="Bancroft I."/>
            <person name="Minx P."/>
            <person name="Cordum H."/>
            <person name="Wilson R."/>
            <person name="Cheng Z."/>
            <person name="Jin W."/>
            <person name="Jiang J."/>
            <person name="Leong S.A."/>
            <person name="Iwama H."/>
            <person name="Gojobori T."/>
            <person name="Itoh T."/>
            <person name="Niimura Y."/>
            <person name="Fujii Y."/>
            <person name="Habara T."/>
            <person name="Sakai H."/>
            <person name="Sato Y."/>
            <person name="Wilson G."/>
            <person name="Kumar K."/>
            <person name="McCouch S."/>
            <person name="Juretic N."/>
            <person name="Hoen D."/>
            <person name="Wright S."/>
            <person name="Bruskiewich R."/>
            <person name="Bureau T."/>
            <person name="Miyao A."/>
            <person name="Hirochika H."/>
            <person name="Nishikawa T."/>
            <person name="Kadowaki K."/>
            <person name="Sugiura M."/>
            <person name="Burr B."/>
            <person name="Sasaki T."/>
        </authorList>
    </citation>
    <scope>NUCLEOTIDE SEQUENCE [LARGE SCALE GENOMIC DNA]</scope>
    <source>
        <strain evidence="4">cv. Nipponbare</strain>
    </source>
</reference>
<dbReference type="EMBL" id="AP005872">
    <property type="protein sequence ID" value="BAD26397.1"/>
    <property type="molecule type" value="Genomic_DNA"/>
</dbReference>
<feature type="region of interest" description="Disordered" evidence="1">
    <location>
        <begin position="186"/>
        <end position="206"/>
    </location>
</feature>
<sequence>MGLLLSFLVWPRGGAGAVENRGVAGAVEGGGGGRRVVEGKGVAGAVEGGGGSRRGGRAVEGGGSGGRGAVEDGSGGRVVEAVRPWPWWRRGELMERARRPTAARKTKGARRSAAARRTKGASSATGGGSVWAAAVVAHDCGSTWATAGVQLSRAVDENTSASAVLTNPTALRLLYPKHFARLPKDASATTAPVGRTRRPPPAGELAPSALLAAAIATSDKEVEELE</sequence>
<feature type="region of interest" description="Disordered" evidence="1">
    <location>
        <begin position="43"/>
        <end position="75"/>
    </location>
</feature>
<dbReference type="AlphaFoldDB" id="Q6H4F2"/>
<feature type="compositionally biased region" description="Gly residues" evidence="1">
    <location>
        <begin position="46"/>
        <end position="75"/>
    </location>
</feature>
<accession>Q6H4F2</accession>
<feature type="region of interest" description="Disordered" evidence="1">
    <location>
        <begin position="98"/>
        <end position="126"/>
    </location>
</feature>
<dbReference type="Proteomes" id="UP000000763">
    <property type="component" value="Chromosome 9"/>
</dbReference>
<feature type="signal peptide" evidence="2">
    <location>
        <begin position="1"/>
        <end position="16"/>
    </location>
</feature>
<evidence type="ECO:0000256" key="1">
    <source>
        <dbReference type="SAM" id="MobiDB-lite"/>
    </source>
</evidence>
<organism evidence="3 4">
    <name type="scientific">Oryza sativa subsp. japonica</name>
    <name type="common">Rice</name>
    <dbReference type="NCBI Taxonomy" id="39947"/>
    <lineage>
        <taxon>Eukaryota</taxon>
        <taxon>Viridiplantae</taxon>
        <taxon>Streptophyta</taxon>
        <taxon>Embryophyta</taxon>
        <taxon>Tracheophyta</taxon>
        <taxon>Spermatophyta</taxon>
        <taxon>Magnoliopsida</taxon>
        <taxon>Liliopsida</taxon>
        <taxon>Poales</taxon>
        <taxon>Poaceae</taxon>
        <taxon>BOP clade</taxon>
        <taxon>Oryzoideae</taxon>
        <taxon>Oryzeae</taxon>
        <taxon>Oryzinae</taxon>
        <taxon>Oryza</taxon>
        <taxon>Oryza sativa</taxon>
    </lineage>
</organism>
<reference evidence="4" key="2">
    <citation type="journal article" date="2008" name="Nucleic Acids Res.">
        <title>The rice annotation project database (RAP-DB): 2008 update.</title>
        <authorList>
            <consortium name="The rice annotation project (RAP)"/>
        </authorList>
    </citation>
    <scope>GENOME REANNOTATION</scope>
    <source>
        <strain evidence="4">cv. Nipponbare</strain>
    </source>
</reference>
<keyword evidence="2" id="KW-0732">Signal</keyword>
<evidence type="ECO:0000313" key="4">
    <source>
        <dbReference type="Proteomes" id="UP000000763"/>
    </source>
</evidence>